<dbReference type="EMBL" id="LAZR01049415">
    <property type="protein sequence ID" value="KKK89699.1"/>
    <property type="molecule type" value="Genomic_DNA"/>
</dbReference>
<reference evidence="1" key="1">
    <citation type="journal article" date="2015" name="Nature">
        <title>Complex archaea that bridge the gap between prokaryotes and eukaryotes.</title>
        <authorList>
            <person name="Spang A."/>
            <person name="Saw J.H."/>
            <person name="Jorgensen S.L."/>
            <person name="Zaremba-Niedzwiedzka K."/>
            <person name="Martijn J."/>
            <person name="Lind A.E."/>
            <person name="van Eijk R."/>
            <person name="Schleper C."/>
            <person name="Guy L."/>
            <person name="Ettema T.J."/>
        </authorList>
    </citation>
    <scope>NUCLEOTIDE SEQUENCE</scope>
</reference>
<accession>A0A0F9BGF6</accession>
<dbReference type="AlphaFoldDB" id="A0A0F9BGF6"/>
<gene>
    <name evidence="1" type="ORF">LCGC14_2730490</name>
</gene>
<evidence type="ECO:0000313" key="1">
    <source>
        <dbReference type="EMBL" id="KKK89699.1"/>
    </source>
</evidence>
<comment type="caution">
    <text evidence="1">The sequence shown here is derived from an EMBL/GenBank/DDBJ whole genome shotgun (WGS) entry which is preliminary data.</text>
</comment>
<feature type="non-terminal residue" evidence="1">
    <location>
        <position position="110"/>
    </location>
</feature>
<name>A0A0F9BGF6_9ZZZZ</name>
<sequence length="110" mass="11906">MIHAQNNKVLRVVSPEAIKDDGSYTSQAVDAIGADYVEIYAHLGATDIAMTALKIQECATSGGSYTDVTGLVYGTSTNVAGSTSDLPAAGDDNKFFKFEIDMRYRERYLK</sequence>
<organism evidence="1">
    <name type="scientific">marine sediment metagenome</name>
    <dbReference type="NCBI Taxonomy" id="412755"/>
    <lineage>
        <taxon>unclassified sequences</taxon>
        <taxon>metagenomes</taxon>
        <taxon>ecological metagenomes</taxon>
    </lineage>
</organism>
<protein>
    <submittedName>
        <fullName evidence="1">Uncharacterized protein</fullName>
    </submittedName>
</protein>
<proteinExistence type="predicted"/>